<dbReference type="EMBL" id="CDHN01000002">
    <property type="protein sequence ID" value="CEJ87486.1"/>
    <property type="molecule type" value="Genomic_DNA"/>
</dbReference>
<dbReference type="Proteomes" id="UP000039046">
    <property type="component" value="Unassembled WGS sequence"/>
</dbReference>
<dbReference type="PANTHER" id="PTHR42085:SF2">
    <property type="entry name" value="F-BOX DOMAIN-CONTAINING PROTEIN"/>
    <property type="match status" value="1"/>
</dbReference>
<dbReference type="OrthoDB" id="5096313at2759"/>
<sequence>MAKRKPTVLDMERALGYAIDQSVYSDHVGHRFYSNLTPISDLPYDRVEKEYASTGRAQRYQRCKQDSTTIFPTGNETKTISWQGSTVTVQQLGSVGFYKFLVDAQYEFGLDLSFLFTIEEAFNLLSMSRLLELKIKTQTLPRPTLQWQLRSNSVPKDRSRLLNMPQEIRDKIYRFTCQDAKWQSKQLYSGGKDLSFCRSLGDPSGFYFPLGKTFTLLAVNRQMRQEALVLAYRCTRFYLTDIEDLTRFLLAVGRIGRENIESLDFAWESQIDLDASWRDFPDSETNHLTLPAFHISRCIQLLKQCKRLKSVQLRFERCLITDVPLETFKTNAGILLLCSLQGIDNSAILSTENENMSDFVVAQWLRKQIICK</sequence>
<organism evidence="1 2">
    <name type="scientific">[Torrubiella] hemipterigena</name>
    <dbReference type="NCBI Taxonomy" id="1531966"/>
    <lineage>
        <taxon>Eukaryota</taxon>
        <taxon>Fungi</taxon>
        <taxon>Dikarya</taxon>
        <taxon>Ascomycota</taxon>
        <taxon>Pezizomycotina</taxon>
        <taxon>Sordariomycetes</taxon>
        <taxon>Hypocreomycetidae</taxon>
        <taxon>Hypocreales</taxon>
        <taxon>Clavicipitaceae</taxon>
        <taxon>Clavicipitaceae incertae sedis</taxon>
        <taxon>'Torrubiella' clade</taxon>
    </lineage>
</organism>
<evidence type="ECO:0000313" key="1">
    <source>
        <dbReference type="EMBL" id="CEJ87486.1"/>
    </source>
</evidence>
<proteinExistence type="predicted"/>
<name>A0A0A1TDS5_9HYPO</name>
<accession>A0A0A1TDS5</accession>
<reference evidence="1 2" key="1">
    <citation type="journal article" date="2015" name="Genome Announc.">
        <title>Draft Genome Sequence and Gene Annotation of the Entomopathogenic Fungus Verticillium hemipterigenum.</title>
        <authorList>
            <person name="Horn F."/>
            <person name="Habel A."/>
            <person name="Scharf D.H."/>
            <person name="Dworschak J."/>
            <person name="Brakhage A.A."/>
            <person name="Guthke R."/>
            <person name="Hertweck C."/>
            <person name="Linde J."/>
        </authorList>
    </citation>
    <scope>NUCLEOTIDE SEQUENCE [LARGE SCALE GENOMIC DNA]</scope>
</reference>
<dbReference type="PANTHER" id="PTHR42085">
    <property type="entry name" value="F-BOX DOMAIN-CONTAINING PROTEIN"/>
    <property type="match status" value="1"/>
</dbReference>
<protein>
    <submittedName>
        <fullName evidence="1">Uncharacterized protein</fullName>
    </submittedName>
</protein>
<dbReference type="AlphaFoldDB" id="A0A0A1TDS5"/>
<dbReference type="InterPro" id="IPR038883">
    <property type="entry name" value="AN11006-like"/>
</dbReference>
<dbReference type="HOGENOM" id="CLU_776408_0_0_1"/>
<evidence type="ECO:0000313" key="2">
    <source>
        <dbReference type="Proteomes" id="UP000039046"/>
    </source>
</evidence>
<gene>
    <name evidence="1" type="ORF">VHEMI04430</name>
</gene>
<keyword evidence="2" id="KW-1185">Reference proteome</keyword>